<evidence type="ECO:0000313" key="2">
    <source>
        <dbReference type="EMBL" id="KUJ12873.1"/>
    </source>
</evidence>
<accession>A0A194WY23</accession>
<reference evidence="2 3" key="1">
    <citation type="submission" date="2015-10" db="EMBL/GenBank/DDBJ databases">
        <title>Full genome of DAOMC 229536 Phialocephala scopiformis, a fungal endophyte of spruce producing the potent anti-insectan compound rugulosin.</title>
        <authorList>
            <consortium name="DOE Joint Genome Institute"/>
            <person name="Walker A.K."/>
            <person name="Frasz S.L."/>
            <person name="Seifert K.A."/>
            <person name="Miller J.D."/>
            <person name="Mondo S.J."/>
            <person name="Labutti K."/>
            <person name="Lipzen A."/>
            <person name="Dockter R."/>
            <person name="Kennedy M."/>
            <person name="Grigoriev I.V."/>
            <person name="Spatafora J.W."/>
        </authorList>
    </citation>
    <scope>NUCLEOTIDE SEQUENCE [LARGE SCALE GENOMIC DNA]</scope>
    <source>
        <strain evidence="2 3">CBS 120377</strain>
    </source>
</reference>
<dbReference type="OrthoDB" id="4158087at2759"/>
<dbReference type="PANTHER" id="PTHR37540:SF10">
    <property type="entry name" value="SIGMA-70 REGION 2 FAMILY PROTEIN"/>
    <property type="match status" value="1"/>
</dbReference>
<dbReference type="PANTHER" id="PTHR37540">
    <property type="entry name" value="TRANSCRIPTION FACTOR (ACR-2), PUTATIVE-RELATED-RELATED"/>
    <property type="match status" value="1"/>
</dbReference>
<dbReference type="Proteomes" id="UP000070700">
    <property type="component" value="Unassembled WGS sequence"/>
</dbReference>
<feature type="region of interest" description="Disordered" evidence="1">
    <location>
        <begin position="85"/>
        <end position="109"/>
    </location>
</feature>
<dbReference type="InterPro" id="IPR021858">
    <property type="entry name" value="Fun_TF"/>
</dbReference>
<gene>
    <name evidence="2" type="ORF">LY89DRAFT_195693</name>
</gene>
<protein>
    <recommendedName>
        <fullName evidence="4">Tachykinin family protein</fullName>
    </recommendedName>
</protein>
<keyword evidence="3" id="KW-1185">Reference proteome</keyword>
<feature type="region of interest" description="Disordered" evidence="1">
    <location>
        <begin position="1"/>
        <end position="20"/>
    </location>
</feature>
<feature type="compositionally biased region" description="Basic and acidic residues" evidence="1">
    <location>
        <begin position="96"/>
        <end position="109"/>
    </location>
</feature>
<proteinExistence type="predicted"/>
<name>A0A194WY23_MOLSC</name>
<organism evidence="2 3">
    <name type="scientific">Mollisia scopiformis</name>
    <name type="common">Conifer needle endophyte fungus</name>
    <name type="synonym">Phialocephala scopiformis</name>
    <dbReference type="NCBI Taxonomy" id="149040"/>
    <lineage>
        <taxon>Eukaryota</taxon>
        <taxon>Fungi</taxon>
        <taxon>Dikarya</taxon>
        <taxon>Ascomycota</taxon>
        <taxon>Pezizomycotina</taxon>
        <taxon>Leotiomycetes</taxon>
        <taxon>Helotiales</taxon>
        <taxon>Mollisiaceae</taxon>
        <taxon>Mollisia</taxon>
    </lineage>
</organism>
<evidence type="ECO:0000256" key="1">
    <source>
        <dbReference type="SAM" id="MobiDB-lite"/>
    </source>
</evidence>
<dbReference type="GeneID" id="28815465"/>
<sequence length="535" mass="60481">MDAPPDRQVSISPVPTSTETGYKVEQVISSTPLPNLVKPLEFVLATPSEGREPDTRKKVRAHVMRDYHRTRRMAETKSFVKQKRLESAATLGLKPRPAEKQKGPEHQNDSENVWLQPFWNISPRVALPYQDNKVPHVFFVPDGPMMYVRPPKWPSNKAFSTWRQHLDTSGCVNSLFPRHSMWMPNWIRPQEGPIRGPLLFGDVLSFLMTTPECMAFRLETIKWIQAQLQNKETATGEETMGAIMILAMWEPGVGSSQLLRAHMDGLENLVHLKGGIHDIQNPHLVTRLIIFDFLIAVSCSASIRFSSVACAAPPFLPQPTASQLTTSNTNPLINSPLCGNGDFASITCAWRKKDIIYILETMHGLTNFVLSTPSTTWVSKRQKKTKQLISKSQLSLKPPSISTQKQATQVAKNTNSESETRVFDTIHCASQIYQRALSTPPIQFTSPQNEQDIQELYESMSASVSDGFWKRYTGIWMWVLCVGCATSSDRMERPYWMHLLSKVLFAFSGGRPGWIEITGALRKFLEVQERIRKSL</sequence>
<dbReference type="AlphaFoldDB" id="A0A194WY23"/>
<dbReference type="RefSeq" id="XP_018067228.1">
    <property type="nucleotide sequence ID" value="XM_018205739.1"/>
</dbReference>
<feature type="compositionally biased region" description="Polar residues" evidence="1">
    <location>
        <begin position="9"/>
        <end position="20"/>
    </location>
</feature>
<dbReference type="Pfam" id="PF11951">
    <property type="entry name" value="Fungal_trans_2"/>
    <property type="match status" value="1"/>
</dbReference>
<evidence type="ECO:0008006" key="4">
    <source>
        <dbReference type="Google" id="ProtNLM"/>
    </source>
</evidence>
<dbReference type="InParanoid" id="A0A194WY23"/>
<evidence type="ECO:0000313" key="3">
    <source>
        <dbReference type="Proteomes" id="UP000070700"/>
    </source>
</evidence>
<dbReference type="KEGG" id="psco:LY89DRAFT_195693"/>
<dbReference type="EMBL" id="KQ947423">
    <property type="protein sequence ID" value="KUJ12873.1"/>
    <property type="molecule type" value="Genomic_DNA"/>
</dbReference>